<evidence type="ECO:0000256" key="1">
    <source>
        <dbReference type="SAM" id="Phobius"/>
    </source>
</evidence>
<keyword evidence="3" id="KW-1185">Reference proteome</keyword>
<keyword evidence="1" id="KW-0472">Membrane</keyword>
<accession>A0ABS1DEG1</accession>
<keyword evidence="1" id="KW-1133">Transmembrane helix</keyword>
<protein>
    <submittedName>
        <fullName evidence="2">Uncharacterized protein</fullName>
    </submittedName>
</protein>
<proteinExistence type="predicted"/>
<dbReference type="EMBL" id="NRRL01000031">
    <property type="protein sequence ID" value="MBK1668815.1"/>
    <property type="molecule type" value="Genomic_DNA"/>
</dbReference>
<evidence type="ECO:0000313" key="2">
    <source>
        <dbReference type="EMBL" id="MBK1668815.1"/>
    </source>
</evidence>
<evidence type="ECO:0000313" key="3">
    <source>
        <dbReference type="Proteomes" id="UP001296873"/>
    </source>
</evidence>
<comment type="caution">
    <text evidence="2">The sequence shown here is derived from an EMBL/GenBank/DDBJ whole genome shotgun (WGS) entry which is preliminary data.</text>
</comment>
<dbReference type="RefSeq" id="WP_200341138.1">
    <property type="nucleotide sequence ID" value="NZ_NRRL01000031.1"/>
</dbReference>
<gene>
    <name evidence="2" type="ORF">CKO28_12315</name>
</gene>
<feature type="transmembrane region" description="Helical" evidence="1">
    <location>
        <begin position="12"/>
        <end position="35"/>
    </location>
</feature>
<organism evidence="2 3">
    <name type="scientific">Rhodovibrio sodomensis</name>
    <dbReference type="NCBI Taxonomy" id="1088"/>
    <lineage>
        <taxon>Bacteria</taxon>
        <taxon>Pseudomonadati</taxon>
        <taxon>Pseudomonadota</taxon>
        <taxon>Alphaproteobacteria</taxon>
        <taxon>Rhodospirillales</taxon>
        <taxon>Rhodovibrionaceae</taxon>
        <taxon>Rhodovibrio</taxon>
    </lineage>
</organism>
<sequence length="115" mass="12547">MNVQDTLTRLKPVVAGAIGGIVVAAIVAFSLNWVYTAGAMAENVHQAKVQTLAQVCEANAEKFWTQTKNMKMAKLEGWDNENRSELAKQFTPQLPNDASFHEDVVDACDDALQPA</sequence>
<dbReference type="Proteomes" id="UP001296873">
    <property type="component" value="Unassembled WGS sequence"/>
</dbReference>
<reference evidence="2 3" key="1">
    <citation type="journal article" date="2020" name="Microorganisms">
        <title>Osmotic Adaptation and Compatible Solute Biosynthesis of Phototrophic Bacteria as Revealed from Genome Analyses.</title>
        <authorList>
            <person name="Imhoff J.F."/>
            <person name="Rahn T."/>
            <person name="Kunzel S."/>
            <person name="Keller A."/>
            <person name="Neulinger S.C."/>
        </authorList>
    </citation>
    <scope>NUCLEOTIDE SEQUENCE [LARGE SCALE GENOMIC DNA]</scope>
    <source>
        <strain evidence="2 3">DSM 9895</strain>
    </source>
</reference>
<keyword evidence="1" id="KW-0812">Transmembrane</keyword>
<name>A0ABS1DEG1_9PROT</name>